<keyword evidence="11" id="KW-1185">Reference proteome</keyword>
<dbReference type="PANTHER" id="PTHR43161:SF12">
    <property type="entry name" value="L-ARABINITOL 4-DEHYDROGENASE"/>
    <property type="match status" value="1"/>
</dbReference>
<dbReference type="STRING" id="425265.A8QD93"/>
<dbReference type="InParanoid" id="A8QD93"/>
<comment type="caution">
    <text evidence="10">The sequence shown here is derived from an EMBL/GenBank/DDBJ whole genome shotgun (WGS) entry which is preliminary data.</text>
</comment>
<dbReference type="Gene3D" id="3.90.180.10">
    <property type="entry name" value="Medium-chain alcohol dehydrogenases, catalytic domain"/>
    <property type="match status" value="2"/>
</dbReference>
<dbReference type="KEGG" id="mgl:MGL_4161"/>
<dbReference type="GO" id="GO:0050019">
    <property type="term" value="F:L-arabinitol 4-dehydrogenase activity"/>
    <property type="evidence" value="ECO:0007669"/>
    <property type="project" value="UniProtKB-EC"/>
</dbReference>
<name>A8QD93_MALGO</name>
<dbReference type="EMBL" id="AAYY01000021">
    <property type="protein sequence ID" value="EDP41468.1"/>
    <property type="molecule type" value="Genomic_DNA"/>
</dbReference>
<feature type="domain" description="Alcohol dehydrogenase-like C-terminal" evidence="9">
    <location>
        <begin position="54"/>
        <end position="132"/>
    </location>
</feature>
<keyword evidence="3" id="KW-0479">Metal-binding</keyword>
<evidence type="ECO:0000256" key="8">
    <source>
        <dbReference type="ARBA" id="ARBA00049317"/>
    </source>
</evidence>
<evidence type="ECO:0000256" key="5">
    <source>
        <dbReference type="ARBA" id="ARBA00023002"/>
    </source>
</evidence>
<evidence type="ECO:0000259" key="9">
    <source>
        <dbReference type="Pfam" id="PF00107"/>
    </source>
</evidence>
<evidence type="ECO:0000256" key="3">
    <source>
        <dbReference type="ARBA" id="ARBA00022723"/>
    </source>
</evidence>
<dbReference type="InterPro" id="IPR013149">
    <property type="entry name" value="ADH-like_C"/>
</dbReference>
<dbReference type="GO" id="GO:0003939">
    <property type="term" value="F:L-iditol 2-dehydrogenase (NAD+) activity"/>
    <property type="evidence" value="ECO:0007669"/>
    <property type="project" value="TreeGrafter"/>
</dbReference>
<gene>
    <name evidence="10" type="ORF">MGL_4161</name>
</gene>
<keyword evidence="4" id="KW-0862">Zinc</keyword>
<dbReference type="Gene3D" id="3.40.50.720">
    <property type="entry name" value="NAD(P)-binding Rossmann-like Domain"/>
    <property type="match status" value="2"/>
</dbReference>
<dbReference type="SUPFAM" id="SSF51735">
    <property type="entry name" value="NAD(P)-binding Rossmann-fold domains"/>
    <property type="match status" value="1"/>
</dbReference>
<dbReference type="VEuPathDB" id="FungiDB:MGL_4161"/>
<dbReference type="Pfam" id="PF00107">
    <property type="entry name" value="ADH_zinc_N"/>
    <property type="match status" value="1"/>
</dbReference>
<reference evidence="10 11" key="1">
    <citation type="journal article" date="2007" name="Proc. Natl. Acad. Sci. U.S.A.">
        <title>Dandruff-associated Malassezia genomes reveal convergent and divergent virulence traits shared with plant and human fungal pathogens.</title>
        <authorList>
            <person name="Xu J."/>
            <person name="Saunders C.W."/>
            <person name="Hu P."/>
            <person name="Grant R.A."/>
            <person name="Boekhout T."/>
            <person name="Kuramae E.E."/>
            <person name="Kronstad J.W."/>
            <person name="Deangelis Y.M."/>
            <person name="Reeder N.L."/>
            <person name="Johnstone K.R."/>
            <person name="Leland M."/>
            <person name="Fieno A.M."/>
            <person name="Begley W.M."/>
            <person name="Sun Y."/>
            <person name="Lacey M.P."/>
            <person name="Chaudhary T."/>
            <person name="Keough T."/>
            <person name="Chu L."/>
            <person name="Sears R."/>
            <person name="Yuan B."/>
            <person name="Dawson T.L.Jr."/>
        </authorList>
    </citation>
    <scope>NUCLEOTIDE SEQUENCE [LARGE SCALE GENOMIC DNA]</scope>
    <source>
        <strain evidence="11">ATCC MYA-4612 / CBS 7966</strain>
    </source>
</reference>
<dbReference type="OrthoDB" id="2148442at2759"/>
<dbReference type="InterPro" id="IPR036291">
    <property type="entry name" value="NAD(P)-bd_dom_sf"/>
</dbReference>
<accession>A8QD93</accession>
<evidence type="ECO:0000313" key="11">
    <source>
        <dbReference type="Proteomes" id="UP000008837"/>
    </source>
</evidence>
<dbReference type="SUPFAM" id="SSF50129">
    <property type="entry name" value="GroES-like"/>
    <property type="match status" value="1"/>
</dbReference>
<dbReference type="Proteomes" id="UP000008837">
    <property type="component" value="Unassembled WGS sequence"/>
</dbReference>
<comment type="catalytic activity">
    <reaction evidence="8">
        <text>L-arabinitol + NAD(+) = L-xylulose + NADH + H(+)</text>
        <dbReference type="Rhea" id="RHEA:16381"/>
        <dbReference type="ChEBI" id="CHEBI:15378"/>
        <dbReference type="ChEBI" id="CHEBI:17399"/>
        <dbReference type="ChEBI" id="CHEBI:18403"/>
        <dbReference type="ChEBI" id="CHEBI:57540"/>
        <dbReference type="ChEBI" id="CHEBI:57945"/>
        <dbReference type="EC" id="1.1.1.12"/>
    </reaction>
</comment>
<sequence>MDSQTVTSSGTLAEYVVHPATWLHKLSDTTDWGIGALIEPMSIALSALRRANLQLGQAFKGIKPDVAFECTGYSMPIHTCLGVLEAGGCLVQVGIGAPVNELSFSELLHRQVDLRFVMRSNSCFEDCIRLVENGVVDPSLLITHVFPIQQASEAFRTLSQPESGAIKVHIVC</sequence>
<evidence type="ECO:0000313" key="10">
    <source>
        <dbReference type="EMBL" id="EDP41468.1"/>
    </source>
</evidence>
<dbReference type="InterPro" id="IPR011032">
    <property type="entry name" value="GroES-like_sf"/>
</dbReference>
<evidence type="ECO:0000256" key="6">
    <source>
        <dbReference type="ARBA" id="ARBA00038954"/>
    </source>
</evidence>
<dbReference type="GO" id="GO:0006062">
    <property type="term" value="P:sorbitol catabolic process"/>
    <property type="evidence" value="ECO:0007669"/>
    <property type="project" value="TreeGrafter"/>
</dbReference>
<dbReference type="RefSeq" id="XP_001728682.1">
    <property type="nucleotide sequence ID" value="XM_001728630.1"/>
</dbReference>
<organism evidence="10 11">
    <name type="scientific">Malassezia globosa (strain ATCC MYA-4612 / CBS 7966)</name>
    <name type="common">Dandruff-associated fungus</name>
    <dbReference type="NCBI Taxonomy" id="425265"/>
    <lineage>
        <taxon>Eukaryota</taxon>
        <taxon>Fungi</taxon>
        <taxon>Dikarya</taxon>
        <taxon>Basidiomycota</taxon>
        <taxon>Ustilaginomycotina</taxon>
        <taxon>Malasseziomycetes</taxon>
        <taxon>Malasseziales</taxon>
        <taxon>Malasseziaceae</taxon>
        <taxon>Malassezia</taxon>
    </lineage>
</organism>
<dbReference type="EC" id="1.1.1.12" evidence="6"/>
<dbReference type="PANTHER" id="PTHR43161">
    <property type="entry name" value="SORBITOL DEHYDROGENASE"/>
    <property type="match status" value="1"/>
</dbReference>
<comment type="similarity">
    <text evidence="2">Belongs to the zinc-containing alcohol dehydrogenase family.</text>
</comment>
<evidence type="ECO:0000256" key="1">
    <source>
        <dbReference type="ARBA" id="ARBA00001947"/>
    </source>
</evidence>
<keyword evidence="5" id="KW-0560">Oxidoreductase</keyword>
<comment type="cofactor">
    <cofactor evidence="1">
        <name>Zn(2+)</name>
        <dbReference type="ChEBI" id="CHEBI:29105"/>
    </cofactor>
</comment>
<proteinExistence type="inferred from homology"/>
<evidence type="ECO:0000256" key="4">
    <source>
        <dbReference type="ARBA" id="ARBA00022833"/>
    </source>
</evidence>
<dbReference type="GeneID" id="5853023"/>
<evidence type="ECO:0000256" key="7">
    <source>
        <dbReference type="ARBA" id="ARBA00039783"/>
    </source>
</evidence>
<dbReference type="GO" id="GO:0046872">
    <property type="term" value="F:metal ion binding"/>
    <property type="evidence" value="ECO:0007669"/>
    <property type="project" value="UniProtKB-KW"/>
</dbReference>
<dbReference type="AlphaFoldDB" id="A8QD93"/>
<protein>
    <recommendedName>
        <fullName evidence="7">L-arabinitol 4-dehydrogenase</fullName>
        <ecNumber evidence="6">1.1.1.12</ecNumber>
    </recommendedName>
</protein>
<evidence type="ECO:0000256" key="2">
    <source>
        <dbReference type="ARBA" id="ARBA00008072"/>
    </source>
</evidence>